<comment type="caution">
    <text evidence="3">The sequence shown here is derived from an EMBL/GenBank/DDBJ whole genome shotgun (WGS) entry which is preliminary data.</text>
</comment>
<name>A0ABW9XWN1_9BACL</name>
<sequence length="145" mass="16257">MDRKALFDQAVAFITSVHQVTYEMTKDFALGDITPVQYGILEYIAVAQPVTLSQVSDCKHISMPNTSRELKKLTDRGLCEKFDAPDDKRKQYIRLSPDGQAFMNAAFGHMEGQFRMRLATATEEQLEQLSAAMGVLQASLFSEKS</sequence>
<dbReference type="InterPro" id="IPR036388">
    <property type="entry name" value="WH-like_DNA-bd_sf"/>
</dbReference>
<evidence type="ECO:0000256" key="1">
    <source>
        <dbReference type="ARBA" id="ARBA00023125"/>
    </source>
</evidence>
<dbReference type="SMART" id="SM00347">
    <property type="entry name" value="HTH_MARR"/>
    <property type="match status" value="1"/>
</dbReference>
<dbReference type="Pfam" id="PF12802">
    <property type="entry name" value="MarR_2"/>
    <property type="match status" value="1"/>
</dbReference>
<dbReference type="EMBL" id="JAAAMV010000025">
    <property type="protein sequence ID" value="NBD27128.1"/>
    <property type="molecule type" value="Genomic_DNA"/>
</dbReference>
<dbReference type="PANTHER" id="PTHR33164:SF43">
    <property type="entry name" value="HTH-TYPE TRANSCRIPTIONAL REPRESSOR YETL"/>
    <property type="match status" value="1"/>
</dbReference>
<dbReference type="InterPro" id="IPR036390">
    <property type="entry name" value="WH_DNA-bd_sf"/>
</dbReference>
<keyword evidence="1" id="KW-0238">DNA-binding</keyword>
<dbReference type="SUPFAM" id="SSF46785">
    <property type="entry name" value="Winged helix' DNA-binding domain"/>
    <property type="match status" value="1"/>
</dbReference>
<keyword evidence="4" id="KW-1185">Reference proteome</keyword>
<feature type="domain" description="HTH marR-type" evidence="2">
    <location>
        <begin position="1"/>
        <end position="138"/>
    </location>
</feature>
<accession>A0ABW9XWN1</accession>
<dbReference type="PANTHER" id="PTHR33164">
    <property type="entry name" value="TRANSCRIPTIONAL REGULATOR, MARR FAMILY"/>
    <property type="match status" value="1"/>
</dbReference>
<dbReference type="PROSITE" id="PS50995">
    <property type="entry name" value="HTH_MARR_2"/>
    <property type="match status" value="1"/>
</dbReference>
<organism evidence="3 4">
    <name type="scientific">Paenibacillus glycinis</name>
    <dbReference type="NCBI Taxonomy" id="2697035"/>
    <lineage>
        <taxon>Bacteria</taxon>
        <taxon>Bacillati</taxon>
        <taxon>Bacillota</taxon>
        <taxon>Bacilli</taxon>
        <taxon>Bacillales</taxon>
        <taxon>Paenibacillaceae</taxon>
        <taxon>Paenibacillus</taxon>
    </lineage>
</organism>
<proteinExistence type="predicted"/>
<gene>
    <name evidence="3" type="ORF">GT019_24920</name>
</gene>
<dbReference type="Proteomes" id="UP000665561">
    <property type="component" value="Unassembled WGS sequence"/>
</dbReference>
<evidence type="ECO:0000259" key="2">
    <source>
        <dbReference type="PROSITE" id="PS50995"/>
    </source>
</evidence>
<reference evidence="3 4" key="1">
    <citation type="submission" date="2020-01" db="EMBL/GenBank/DDBJ databases">
        <title>Paenibacillus soybeanensis sp. nov. isolated from the nodules of soybean (Glycine max(L.) Merr).</title>
        <authorList>
            <person name="Wang H."/>
        </authorList>
    </citation>
    <scope>NUCLEOTIDE SEQUENCE [LARGE SCALE GENOMIC DNA]</scope>
    <source>
        <strain evidence="3 4">T1</strain>
    </source>
</reference>
<dbReference type="Gene3D" id="1.10.10.10">
    <property type="entry name" value="Winged helix-like DNA-binding domain superfamily/Winged helix DNA-binding domain"/>
    <property type="match status" value="1"/>
</dbReference>
<evidence type="ECO:0000313" key="4">
    <source>
        <dbReference type="Proteomes" id="UP000665561"/>
    </source>
</evidence>
<evidence type="ECO:0000313" key="3">
    <source>
        <dbReference type="EMBL" id="NBD27128.1"/>
    </source>
</evidence>
<dbReference type="InterPro" id="IPR039422">
    <property type="entry name" value="MarR/SlyA-like"/>
</dbReference>
<dbReference type="RefSeq" id="WP_161746145.1">
    <property type="nucleotide sequence ID" value="NZ_JAAAMV010000025.1"/>
</dbReference>
<dbReference type="InterPro" id="IPR000835">
    <property type="entry name" value="HTH_MarR-typ"/>
</dbReference>
<protein>
    <submittedName>
        <fullName evidence="3">MarR family transcriptional regulator</fullName>
    </submittedName>
</protein>